<evidence type="ECO:0000256" key="7">
    <source>
        <dbReference type="ARBA" id="ARBA00023145"/>
    </source>
</evidence>
<organism evidence="11 12">
    <name type="scientific">Frondihabitans peucedani</name>
    <dbReference type="NCBI Taxonomy" id="598626"/>
    <lineage>
        <taxon>Bacteria</taxon>
        <taxon>Bacillati</taxon>
        <taxon>Actinomycetota</taxon>
        <taxon>Actinomycetes</taxon>
        <taxon>Micrococcales</taxon>
        <taxon>Microbacteriaceae</taxon>
        <taxon>Frondihabitans</taxon>
    </lineage>
</organism>
<keyword evidence="9" id="KW-0732">Signal</keyword>
<protein>
    <submittedName>
        <fullName evidence="11">S53 family peptidase</fullName>
    </submittedName>
</protein>
<keyword evidence="7" id="KW-0865">Zymogen</keyword>
<dbReference type="Proteomes" id="UP001501594">
    <property type="component" value="Unassembled WGS sequence"/>
</dbReference>
<evidence type="ECO:0000313" key="11">
    <source>
        <dbReference type="EMBL" id="GAA4265629.1"/>
    </source>
</evidence>
<dbReference type="SUPFAM" id="SSF52743">
    <property type="entry name" value="Subtilisin-like"/>
    <property type="match status" value="1"/>
</dbReference>
<name>A0ABP8E0Y3_9MICO</name>
<dbReference type="PROSITE" id="PS51695">
    <property type="entry name" value="SEDOLISIN"/>
    <property type="match status" value="1"/>
</dbReference>
<accession>A0ABP8E0Y3</accession>
<evidence type="ECO:0000256" key="1">
    <source>
        <dbReference type="ARBA" id="ARBA00001913"/>
    </source>
</evidence>
<reference evidence="12" key="1">
    <citation type="journal article" date="2019" name="Int. J. Syst. Evol. Microbiol.">
        <title>The Global Catalogue of Microorganisms (GCM) 10K type strain sequencing project: providing services to taxonomists for standard genome sequencing and annotation.</title>
        <authorList>
            <consortium name="The Broad Institute Genomics Platform"/>
            <consortium name="The Broad Institute Genome Sequencing Center for Infectious Disease"/>
            <person name="Wu L."/>
            <person name="Ma J."/>
        </authorList>
    </citation>
    <scope>NUCLEOTIDE SEQUENCE [LARGE SCALE GENOMIC DNA]</scope>
    <source>
        <strain evidence="12">JCM 17442</strain>
    </source>
</reference>
<feature type="region of interest" description="Disordered" evidence="8">
    <location>
        <begin position="197"/>
        <end position="217"/>
    </location>
</feature>
<dbReference type="InterPro" id="IPR036852">
    <property type="entry name" value="Peptidase_S8/S53_dom_sf"/>
</dbReference>
<dbReference type="SMART" id="SM00944">
    <property type="entry name" value="Pro-kuma_activ"/>
    <property type="match status" value="1"/>
</dbReference>
<evidence type="ECO:0000256" key="6">
    <source>
        <dbReference type="ARBA" id="ARBA00022837"/>
    </source>
</evidence>
<evidence type="ECO:0000256" key="8">
    <source>
        <dbReference type="SAM" id="MobiDB-lite"/>
    </source>
</evidence>
<dbReference type="RefSeq" id="WP_344794147.1">
    <property type="nucleotide sequence ID" value="NZ_BAABAU010000001.1"/>
</dbReference>
<evidence type="ECO:0000256" key="9">
    <source>
        <dbReference type="SAM" id="SignalP"/>
    </source>
</evidence>
<comment type="caution">
    <text evidence="11">The sequence shown here is derived from an EMBL/GenBank/DDBJ whole genome shotgun (WGS) entry which is preliminary data.</text>
</comment>
<dbReference type="PANTHER" id="PTHR14218:SF15">
    <property type="entry name" value="TRIPEPTIDYL-PEPTIDASE 1"/>
    <property type="match status" value="1"/>
</dbReference>
<evidence type="ECO:0000256" key="5">
    <source>
        <dbReference type="ARBA" id="ARBA00022825"/>
    </source>
</evidence>
<dbReference type="CDD" id="cd04056">
    <property type="entry name" value="Peptidases_S53"/>
    <property type="match status" value="1"/>
</dbReference>
<proteinExistence type="predicted"/>
<dbReference type="InterPro" id="IPR030400">
    <property type="entry name" value="Sedolisin_dom"/>
</dbReference>
<dbReference type="Pfam" id="PF09286">
    <property type="entry name" value="Pro-kuma_activ"/>
    <property type="match status" value="1"/>
</dbReference>
<dbReference type="InterPro" id="IPR015366">
    <property type="entry name" value="S53_propep"/>
</dbReference>
<evidence type="ECO:0000256" key="2">
    <source>
        <dbReference type="ARBA" id="ARBA00022670"/>
    </source>
</evidence>
<keyword evidence="12" id="KW-1185">Reference proteome</keyword>
<dbReference type="PROSITE" id="PS00138">
    <property type="entry name" value="SUBTILASE_SER"/>
    <property type="match status" value="1"/>
</dbReference>
<dbReference type="InterPro" id="IPR023828">
    <property type="entry name" value="Peptidase_S8_Ser-AS"/>
</dbReference>
<keyword evidence="6" id="KW-0106">Calcium</keyword>
<dbReference type="InterPro" id="IPR050819">
    <property type="entry name" value="Tripeptidyl-peptidase_I"/>
</dbReference>
<keyword evidence="3" id="KW-0479">Metal-binding</keyword>
<feature type="chain" id="PRO_5045511310" evidence="9">
    <location>
        <begin position="34"/>
        <end position="662"/>
    </location>
</feature>
<comment type="cofactor">
    <cofactor evidence="1">
        <name>Ca(2+)</name>
        <dbReference type="ChEBI" id="CHEBI:29108"/>
    </cofactor>
</comment>
<feature type="signal peptide" evidence="9">
    <location>
        <begin position="1"/>
        <end position="33"/>
    </location>
</feature>
<keyword evidence="2" id="KW-0645">Protease</keyword>
<keyword evidence="4" id="KW-0378">Hydrolase</keyword>
<dbReference type="Gene3D" id="3.40.50.200">
    <property type="entry name" value="Peptidase S8/S53 domain"/>
    <property type="match status" value="1"/>
</dbReference>
<feature type="domain" description="Peptidase S53" evidence="10">
    <location>
        <begin position="243"/>
        <end position="661"/>
    </location>
</feature>
<evidence type="ECO:0000256" key="3">
    <source>
        <dbReference type="ARBA" id="ARBA00022723"/>
    </source>
</evidence>
<dbReference type="EMBL" id="BAABAU010000001">
    <property type="protein sequence ID" value="GAA4265629.1"/>
    <property type="molecule type" value="Genomic_DNA"/>
</dbReference>
<dbReference type="SUPFAM" id="SSF54897">
    <property type="entry name" value="Protease propeptides/inhibitors"/>
    <property type="match status" value="1"/>
</dbReference>
<dbReference type="CDD" id="cd11377">
    <property type="entry name" value="Pro-peptidase_S53"/>
    <property type="match status" value="1"/>
</dbReference>
<evidence type="ECO:0000313" key="12">
    <source>
        <dbReference type="Proteomes" id="UP001501594"/>
    </source>
</evidence>
<dbReference type="PANTHER" id="PTHR14218">
    <property type="entry name" value="PROTEASE S8 TRIPEPTIDYL PEPTIDASE I CLN2"/>
    <property type="match status" value="1"/>
</dbReference>
<evidence type="ECO:0000259" key="10">
    <source>
        <dbReference type="PROSITE" id="PS51695"/>
    </source>
</evidence>
<keyword evidence="5" id="KW-0720">Serine protease</keyword>
<sequence length="662" mass="69329">MRGSSSRSRPIIVAAVAAASLAGLTGLAAPANAAPTNHVLPNSSPRWLGHAKKVAETPSASKVSFGVLLNLRNSAAAQAQVQAVSDPSSASYGKFLTNKQFNATYAPAASDVKAVQGWLRTQGFTVGETLPSGMYVKASGTTAQVEKTFNTQLAKFSYQGKTVQTNTTNLSLPSGTSAQIVGSVSGVVGLDQATALKKPADTEPGPGPGSRTGVQPCSAYYGQKTATDKPAVNGKKQPYAVCGYGPQQLQGAYGVSSQLKKGIDGKGVTVVITDAYASPTILQDAQKYNKVHGQPLFKKNQFSQITPSSSGYSNADLCDASGWYGEETLDVEAVHAMAPGAKIKYVGGVDCVTGLDEAWAASIDNHYGDIITNSWSDGVDDLADLGQSYIDFYQQYSTEAALTGITINFSTGDNGDATKGGTDLAAKTLGFPADLPLVTGVGGTSVQIGKSNNWLGEYGWQNAYSQLSGNTWSPLPGVYSSGGTGGTSQLFAQPWYQRGIVPDSISKAYGTTDPMRTLPDISMAGDPNTGMVVGQTQEFPDGTYWDQYRIGGTSLSSPLMAGVLAVAEQAAHKKFGFANPLYYKLNQTKALHDIVAPTAANQPYQVRTDFVNSLDSSEGLKFQLQTIDTQSSTIHSKRGYDDETGVGTPNGAAFFTALVKGK</sequence>
<evidence type="ECO:0000256" key="4">
    <source>
        <dbReference type="ARBA" id="ARBA00022801"/>
    </source>
</evidence>
<gene>
    <name evidence="11" type="ORF">GCM10022256_12410</name>
</gene>